<dbReference type="FunFam" id="1.10.246.60:FF:000001">
    <property type="entry name" value="Eukaryotic translation initiation factor 3 subunit J"/>
    <property type="match status" value="1"/>
</dbReference>
<keyword evidence="2 6" id="KW-0396">Initiation factor</keyword>
<sequence>MADGEWDGEDFEPKTFATPRVVDKWEGEDEDDDVKDNWDDEEEESAEPQDVKKDSDTVKAVQVKKKNIAKNKLKEKQEKMKERQMEELSPMAADEVYQEKLRRKQLEEESDLQLAKEAFGLSDSRSNIDLMEPSSREDFEMFKKCLVDKLTKYEKSVHYVTFLEDLLRDLCINLDSDDIKKFTSALNALSSEKAKAAKASKTKKKGAAKKASLVVGKANDFDMGDYGGAADEFDDFM</sequence>
<comment type="subcellular location">
    <subcellularLocation>
        <location evidence="6">Cytoplasm</location>
    </subcellularLocation>
</comment>
<name>T1J3U0_STRMM</name>
<dbReference type="EnsemblMetazoa" id="SMAR008261-RA">
    <property type="protein sequence ID" value="SMAR008261-PA"/>
    <property type="gene ID" value="SMAR008261"/>
</dbReference>
<dbReference type="PhylomeDB" id="T1J3U0"/>
<proteinExistence type="inferred from homology"/>
<feature type="compositionally biased region" description="Acidic residues" evidence="7">
    <location>
        <begin position="1"/>
        <end position="10"/>
    </location>
</feature>
<feature type="compositionally biased region" description="Basic residues" evidence="7">
    <location>
        <begin position="62"/>
        <end position="71"/>
    </location>
</feature>
<dbReference type="GO" id="GO:0016282">
    <property type="term" value="C:eukaryotic 43S preinitiation complex"/>
    <property type="evidence" value="ECO:0007669"/>
    <property type="project" value="UniProtKB-UniRule"/>
</dbReference>
<keyword evidence="4" id="KW-0175">Coiled coil</keyword>
<dbReference type="eggNOG" id="KOG4813">
    <property type="taxonomic scope" value="Eukaryota"/>
</dbReference>
<dbReference type="PANTHER" id="PTHR21681">
    <property type="entry name" value="EUKARYOTIC TRANSLATION INITIATION FACTOR 3 SUBUNIT J"/>
    <property type="match status" value="1"/>
</dbReference>
<keyword evidence="1 6" id="KW-0963">Cytoplasm</keyword>
<comment type="function">
    <text evidence="6">Component of the eukaryotic translation initiation factor 3 (eIF-3) complex, which is involved in protein synthesis of a specialized repertoire of mRNAs and, together with other initiation factors, stimulates binding of mRNA and methionyl-tRNAi to the 40S ribosome. The eIF-3 complex specifically targets and initiates translation of a subset of mRNAs involved in cell proliferation.</text>
</comment>
<dbReference type="PANTHER" id="PTHR21681:SF0">
    <property type="entry name" value="EUKARYOTIC TRANSLATION INITIATION FACTOR 3 SUBUNIT J"/>
    <property type="match status" value="1"/>
</dbReference>
<dbReference type="GO" id="GO:0005852">
    <property type="term" value="C:eukaryotic translation initiation factor 3 complex"/>
    <property type="evidence" value="ECO:0007669"/>
    <property type="project" value="UniProtKB-UniRule"/>
</dbReference>
<dbReference type="HOGENOM" id="CLU_085806_2_1_1"/>
<comment type="similarity">
    <text evidence="6">Belongs to the eIF-3 subunit J family.</text>
</comment>
<feature type="compositionally biased region" description="Basic and acidic residues" evidence="7">
    <location>
        <begin position="72"/>
        <end position="86"/>
    </location>
</feature>
<keyword evidence="3 6" id="KW-0648">Protein biosynthesis</keyword>
<evidence type="ECO:0000313" key="8">
    <source>
        <dbReference type="EnsemblMetazoa" id="SMAR008261-PA"/>
    </source>
</evidence>
<dbReference type="InterPro" id="IPR023194">
    <property type="entry name" value="eIF3-like_dom_sf"/>
</dbReference>
<dbReference type="GO" id="GO:0033290">
    <property type="term" value="C:eukaryotic 48S preinitiation complex"/>
    <property type="evidence" value="ECO:0007669"/>
    <property type="project" value="UniProtKB-UniRule"/>
</dbReference>
<organism evidence="8 9">
    <name type="scientific">Strigamia maritima</name>
    <name type="common">European centipede</name>
    <name type="synonym">Geophilus maritimus</name>
    <dbReference type="NCBI Taxonomy" id="126957"/>
    <lineage>
        <taxon>Eukaryota</taxon>
        <taxon>Metazoa</taxon>
        <taxon>Ecdysozoa</taxon>
        <taxon>Arthropoda</taxon>
        <taxon>Myriapoda</taxon>
        <taxon>Chilopoda</taxon>
        <taxon>Pleurostigmophora</taxon>
        <taxon>Geophilomorpha</taxon>
        <taxon>Linotaeniidae</taxon>
        <taxon>Strigamia</taxon>
    </lineage>
</organism>
<evidence type="ECO:0000256" key="4">
    <source>
        <dbReference type="ARBA" id="ARBA00023054"/>
    </source>
</evidence>
<dbReference type="Gene3D" id="1.10.246.60">
    <property type="entry name" value="Eukaryotic translation initiation factor 3 like domains"/>
    <property type="match status" value="1"/>
</dbReference>
<dbReference type="InterPro" id="IPR013906">
    <property type="entry name" value="eIF3j"/>
</dbReference>
<dbReference type="Pfam" id="PF08597">
    <property type="entry name" value="eIF3_subunit"/>
    <property type="match status" value="1"/>
</dbReference>
<evidence type="ECO:0000256" key="5">
    <source>
        <dbReference type="ARBA" id="ARBA00065260"/>
    </source>
</evidence>
<feature type="compositionally biased region" description="Acidic residues" evidence="7">
    <location>
        <begin position="26"/>
        <end position="47"/>
    </location>
</feature>
<evidence type="ECO:0000313" key="9">
    <source>
        <dbReference type="Proteomes" id="UP000014500"/>
    </source>
</evidence>
<evidence type="ECO:0000256" key="1">
    <source>
        <dbReference type="ARBA" id="ARBA00022490"/>
    </source>
</evidence>
<feature type="region of interest" description="Disordered" evidence="7">
    <location>
        <begin position="1"/>
        <end position="91"/>
    </location>
</feature>
<protein>
    <recommendedName>
        <fullName evidence="6">Eukaryotic translation initiation factor 3 subunit J</fullName>
        <shortName evidence="6">eIF3j</shortName>
    </recommendedName>
</protein>
<evidence type="ECO:0000256" key="3">
    <source>
        <dbReference type="ARBA" id="ARBA00022917"/>
    </source>
</evidence>
<dbReference type="HAMAP" id="MF_03009">
    <property type="entry name" value="eIF3j"/>
    <property type="match status" value="1"/>
</dbReference>
<dbReference type="GO" id="GO:0003743">
    <property type="term" value="F:translation initiation factor activity"/>
    <property type="evidence" value="ECO:0007669"/>
    <property type="project" value="UniProtKB-UniRule"/>
</dbReference>
<evidence type="ECO:0000256" key="7">
    <source>
        <dbReference type="SAM" id="MobiDB-lite"/>
    </source>
</evidence>
<reference evidence="9" key="1">
    <citation type="submission" date="2011-05" db="EMBL/GenBank/DDBJ databases">
        <authorList>
            <person name="Richards S.R."/>
            <person name="Qu J."/>
            <person name="Jiang H."/>
            <person name="Jhangiani S.N."/>
            <person name="Agravi P."/>
            <person name="Goodspeed R."/>
            <person name="Gross S."/>
            <person name="Mandapat C."/>
            <person name="Jackson L."/>
            <person name="Mathew T."/>
            <person name="Pu L."/>
            <person name="Thornton R."/>
            <person name="Saada N."/>
            <person name="Wilczek-Boney K.B."/>
            <person name="Lee S."/>
            <person name="Kovar C."/>
            <person name="Wu Y."/>
            <person name="Scherer S.E."/>
            <person name="Worley K.C."/>
            <person name="Muzny D.M."/>
            <person name="Gibbs R."/>
        </authorList>
    </citation>
    <scope>NUCLEOTIDE SEQUENCE</scope>
    <source>
        <strain evidence="9">Brora</strain>
    </source>
</reference>
<keyword evidence="9" id="KW-1185">Reference proteome</keyword>
<dbReference type="STRING" id="126957.T1J3U0"/>
<reference evidence="8" key="2">
    <citation type="submission" date="2015-02" db="UniProtKB">
        <authorList>
            <consortium name="EnsemblMetazoa"/>
        </authorList>
    </citation>
    <scope>IDENTIFICATION</scope>
</reference>
<dbReference type="Proteomes" id="UP000014500">
    <property type="component" value="Unassembled WGS sequence"/>
</dbReference>
<dbReference type="AlphaFoldDB" id="T1J3U0"/>
<accession>T1J3U0</accession>
<comment type="subunit">
    <text evidence="5">Component of the eukaryotic translation initiation factor 3 (eIF-3) complex, which is composed of 13 subunits: EIF3A, EIF3B, EIF3C, EIF3D, EIF3E, EIF3F, EIF3G, EIF3H, EIF3I, EIF3J, EIF3K, EIF3L and EIF3M. The eIF-3 complex appears to include 3 stable modules: module A is composed of EIF3A, EIF3B, EIF3G and EIF3I; module B is composed of EIF3F, EIF3H, and EIF3M; and module C is composed of EIF3C, EIF3D, EIF3E, EIF3K and EIF3L. EIF3C of module C binds EIF3B of module A and EIF3H of module B, thereby linking the three modules. EIF3J is a labile subunit that binds to the eIF-3 complex via EIF3B. The eIF-3 complex interacts with RPS6KB1 under conditions of nutrient depletion. Mitogenic stimulation leads to binding and activation of a complex composed of MTOR and RPTOR, leading to phosphorylation and release of RPS6KB1 and binding of EIF4B to eIF-3.</text>
</comment>
<evidence type="ECO:0000256" key="6">
    <source>
        <dbReference type="HAMAP-Rule" id="MF_03009"/>
    </source>
</evidence>
<evidence type="ECO:0000256" key="2">
    <source>
        <dbReference type="ARBA" id="ARBA00022540"/>
    </source>
</evidence>
<dbReference type="OMA" id="KPHYALW"/>
<dbReference type="GO" id="GO:0001732">
    <property type="term" value="P:formation of cytoplasmic translation initiation complex"/>
    <property type="evidence" value="ECO:0007669"/>
    <property type="project" value="UniProtKB-UniRule"/>
</dbReference>
<dbReference type="EMBL" id="JH431831">
    <property type="status" value="NOT_ANNOTATED_CDS"/>
    <property type="molecule type" value="Genomic_DNA"/>
</dbReference>